<keyword evidence="3" id="KW-0677">Repeat</keyword>
<dbReference type="GO" id="GO:0005634">
    <property type="term" value="C:nucleus"/>
    <property type="evidence" value="ECO:0007669"/>
    <property type="project" value="UniProtKB-SubCell"/>
</dbReference>
<dbReference type="STRING" id="86630.A0A367K2P4"/>
<name>A0A367K2P4_RHIAZ</name>
<evidence type="ECO:0000313" key="14">
    <source>
        <dbReference type="Proteomes" id="UP000252139"/>
    </source>
</evidence>
<evidence type="ECO:0000256" key="4">
    <source>
        <dbReference type="ARBA" id="ARBA00022771"/>
    </source>
</evidence>
<evidence type="ECO:0000256" key="10">
    <source>
        <dbReference type="SAM" id="MobiDB-lite"/>
    </source>
</evidence>
<dbReference type="EMBL" id="PJQL01000365">
    <property type="protein sequence ID" value="RCH96474.1"/>
    <property type="molecule type" value="Genomic_DNA"/>
</dbReference>
<dbReference type="SMART" id="SM00249">
    <property type="entry name" value="PHD"/>
    <property type="match status" value="3"/>
</dbReference>
<evidence type="ECO:0000259" key="11">
    <source>
        <dbReference type="PROSITE" id="PS50016"/>
    </source>
</evidence>
<evidence type="ECO:0000256" key="2">
    <source>
        <dbReference type="ARBA" id="ARBA00022723"/>
    </source>
</evidence>
<dbReference type="Pfam" id="PF00628">
    <property type="entry name" value="PHD"/>
    <property type="match status" value="2"/>
</dbReference>
<feature type="region of interest" description="Disordered" evidence="10">
    <location>
        <begin position="1"/>
        <end position="68"/>
    </location>
</feature>
<feature type="compositionally biased region" description="Low complexity" evidence="10">
    <location>
        <begin position="416"/>
        <end position="455"/>
    </location>
</feature>
<evidence type="ECO:0000256" key="9">
    <source>
        <dbReference type="PROSITE-ProRule" id="PRU00175"/>
    </source>
</evidence>
<dbReference type="InterPro" id="IPR013083">
    <property type="entry name" value="Znf_RING/FYVE/PHD"/>
</dbReference>
<proteinExistence type="predicted"/>
<evidence type="ECO:0000256" key="7">
    <source>
        <dbReference type="ARBA" id="ARBA00023163"/>
    </source>
</evidence>
<organism evidence="13 14">
    <name type="scientific">Rhizopus azygosporus</name>
    <name type="common">Rhizopus microsporus var. azygosporus</name>
    <dbReference type="NCBI Taxonomy" id="86630"/>
    <lineage>
        <taxon>Eukaryota</taxon>
        <taxon>Fungi</taxon>
        <taxon>Fungi incertae sedis</taxon>
        <taxon>Mucoromycota</taxon>
        <taxon>Mucoromycotina</taxon>
        <taxon>Mucoromycetes</taxon>
        <taxon>Mucorales</taxon>
        <taxon>Mucorineae</taxon>
        <taxon>Rhizopodaceae</taxon>
        <taxon>Rhizopus</taxon>
    </lineage>
</organism>
<feature type="compositionally biased region" description="Basic and acidic residues" evidence="10">
    <location>
        <begin position="34"/>
        <end position="49"/>
    </location>
</feature>
<feature type="domain" description="PHD-type" evidence="11">
    <location>
        <begin position="573"/>
        <end position="623"/>
    </location>
</feature>
<feature type="domain" description="PHD-type" evidence="11">
    <location>
        <begin position="668"/>
        <end position="732"/>
    </location>
</feature>
<evidence type="ECO:0000256" key="8">
    <source>
        <dbReference type="ARBA" id="ARBA00023242"/>
    </source>
</evidence>
<keyword evidence="2" id="KW-0479">Metal-binding</keyword>
<keyword evidence="7" id="KW-0804">Transcription</keyword>
<dbReference type="InterPro" id="IPR019787">
    <property type="entry name" value="Znf_PHD-finger"/>
</dbReference>
<evidence type="ECO:0000256" key="3">
    <source>
        <dbReference type="ARBA" id="ARBA00022737"/>
    </source>
</evidence>
<comment type="caution">
    <text evidence="13">The sequence shown here is derived from an EMBL/GenBank/DDBJ whole genome shotgun (WGS) entry which is preliminary data.</text>
</comment>
<protein>
    <submittedName>
        <fullName evidence="13">PHD finger protein 10</fullName>
    </submittedName>
</protein>
<reference evidence="13 14" key="1">
    <citation type="journal article" date="2018" name="G3 (Bethesda)">
        <title>Phylogenetic and Phylogenomic Definition of Rhizopus Species.</title>
        <authorList>
            <person name="Gryganskyi A.P."/>
            <person name="Golan J."/>
            <person name="Dolatabadi S."/>
            <person name="Mondo S."/>
            <person name="Robb S."/>
            <person name="Idnurm A."/>
            <person name="Muszewska A."/>
            <person name="Steczkiewicz K."/>
            <person name="Masonjones S."/>
            <person name="Liao H.L."/>
            <person name="Gajdeczka M.T."/>
            <person name="Anike F."/>
            <person name="Vuek A."/>
            <person name="Anishchenko I.M."/>
            <person name="Voigt K."/>
            <person name="de Hoog G.S."/>
            <person name="Smith M.E."/>
            <person name="Heitman J."/>
            <person name="Vilgalys R."/>
            <person name="Stajich J.E."/>
        </authorList>
    </citation>
    <scope>NUCLEOTIDE SEQUENCE [LARGE SCALE GENOMIC DNA]</scope>
    <source>
        <strain evidence="13 14">CBS 357.93</strain>
    </source>
</reference>
<evidence type="ECO:0000313" key="13">
    <source>
        <dbReference type="EMBL" id="RCH96474.1"/>
    </source>
</evidence>
<dbReference type="InterPro" id="IPR001841">
    <property type="entry name" value="Znf_RING"/>
</dbReference>
<dbReference type="SMART" id="SM00184">
    <property type="entry name" value="RING"/>
    <property type="match status" value="3"/>
</dbReference>
<dbReference type="InterPro" id="IPR001965">
    <property type="entry name" value="Znf_PHD"/>
</dbReference>
<feature type="region of interest" description="Disordered" evidence="10">
    <location>
        <begin position="395"/>
        <end position="455"/>
    </location>
</feature>
<gene>
    <name evidence="13" type="primary">PHF10</name>
    <name evidence="13" type="ORF">CU097_009919</name>
</gene>
<dbReference type="AlphaFoldDB" id="A0A367K2P4"/>
<dbReference type="Proteomes" id="UP000252139">
    <property type="component" value="Unassembled WGS sequence"/>
</dbReference>
<feature type="domain" description="PHD-type" evidence="11">
    <location>
        <begin position="507"/>
        <end position="576"/>
    </location>
</feature>
<dbReference type="OrthoDB" id="787137at2759"/>
<dbReference type="PANTHER" id="PTHR45888">
    <property type="entry name" value="HL01030P-RELATED"/>
    <property type="match status" value="1"/>
</dbReference>
<feature type="compositionally biased region" description="Basic residues" evidence="10">
    <location>
        <begin position="1"/>
        <end position="12"/>
    </location>
</feature>
<dbReference type="PROSITE" id="PS50089">
    <property type="entry name" value="ZF_RING_2"/>
    <property type="match status" value="1"/>
</dbReference>
<dbReference type="PROSITE" id="PS50016">
    <property type="entry name" value="ZF_PHD_2"/>
    <property type="match status" value="3"/>
</dbReference>
<evidence type="ECO:0000256" key="5">
    <source>
        <dbReference type="ARBA" id="ARBA00022833"/>
    </source>
</evidence>
<feature type="domain" description="RING-type" evidence="12">
    <location>
        <begin position="671"/>
        <end position="730"/>
    </location>
</feature>
<accession>A0A367K2P4</accession>
<keyword evidence="8" id="KW-0539">Nucleus</keyword>
<dbReference type="PANTHER" id="PTHR45888:SF4">
    <property type="entry name" value="PHD FINGER PROTEIN 10"/>
    <property type="match status" value="1"/>
</dbReference>
<keyword evidence="5" id="KW-0862">Zinc</keyword>
<sequence length="791" mass="89197">MSPKEVKRKRGRPPATSPPASPKRLSSRASSTDYDAKRRREKSPLKLEQENEDELSENDEVGETKIDKNGKLLGGREYKVPTFKLPEYGDQELMLAMDPSKLLGYRDSYLFFQRNPTLKRVRISEEEKNMLVKMGLLVAWFKGREVAVVTARSVFKRFGSKIVKNGKRVVDDYFENRQEMEEDNHQPLDEANEMSAVGHHEYHFNEAALDNRNWIYHAALATRGFNAQLQERRTTRSSFYDIHSDVNQVPLGYQPRSCRFEFIKNKDYNQESVIEYRSVSDDKHAGFRGVGKDILDYNLDEALKTLPEEERNNVSNVLQEKPPIASIKEDADENYPLAIMDGQFQYAFPIHQARFNYPIPKIPEPSIIFDTAQSLSAQQYYLGVVYHTVNQFADPRRQPAPARPTPNVYIPPNAQPHPQQQQQQQQQQRITTAQPAPAMNMQQPIPQQPQQPMQQPAGACSFKISLTQTCGRPVNHPGQFCQLHSNAPKSMAETAKAPPPPAANYLGNTCTDCHQVAAADTLYTTAKKERITDPETLVKCSNCTRKYHPICANLTTPKQVAAVESYAWLCPECKICAVCKTVGDESTLMICDGCDRGWHTGCCTPKVEHIPEGEWLCQLCAKCHGCSEQGMKDECQYTHATAPKDDKHKYPVYLATYCRSCITNFNEDRFCPVCLKTYSEEENDEEDNEMVACDTCDHWVHTRCDESLSPARYQMLCDDESAKYSCPICENRVKPIVDTDAARNALKGVTAPGGTCIGLLGGKVKARGVIHYKNIKVGVPEIDGAGITNIA</sequence>
<evidence type="ECO:0000256" key="1">
    <source>
        <dbReference type="ARBA" id="ARBA00004123"/>
    </source>
</evidence>
<comment type="subcellular location">
    <subcellularLocation>
        <location evidence="1">Nucleus</location>
    </subcellularLocation>
</comment>
<keyword evidence="14" id="KW-1185">Reference proteome</keyword>
<dbReference type="Gene3D" id="3.30.40.10">
    <property type="entry name" value="Zinc/RING finger domain, C3HC4 (zinc finger)"/>
    <property type="match status" value="2"/>
</dbReference>
<keyword evidence="6" id="KW-0805">Transcription regulation</keyword>
<dbReference type="Pfam" id="PF08624">
    <property type="entry name" value="CRC_subunit"/>
    <property type="match status" value="1"/>
</dbReference>
<keyword evidence="4 9" id="KW-0863">Zinc-finger</keyword>
<dbReference type="InterPro" id="IPR013933">
    <property type="entry name" value="CRC_Rsc7/Swp82"/>
</dbReference>
<dbReference type="GO" id="GO:0008270">
    <property type="term" value="F:zinc ion binding"/>
    <property type="evidence" value="ECO:0007669"/>
    <property type="project" value="UniProtKB-KW"/>
</dbReference>
<dbReference type="InterPro" id="IPR011011">
    <property type="entry name" value="Znf_FYVE_PHD"/>
</dbReference>
<evidence type="ECO:0000256" key="6">
    <source>
        <dbReference type="ARBA" id="ARBA00023015"/>
    </source>
</evidence>
<evidence type="ECO:0000259" key="12">
    <source>
        <dbReference type="PROSITE" id="PS50089"/>
    </source>
</evidence>
<feature type="compositionally biased region" description="Acidic residues" evidence="10">
    <location>
        <begin position="50"/>
        <end position="61"/>
    </location>
</feature>
<dbReference type="SUPFAM" id="SSF57903">
    <property type="entry name" value="FYVE/PHD zinc finger"/>
    <property type="match status" value="3"/>
</dbReference>